<dbReference type="InterPro" id="IPR001623">
    <property type="entry name" value="DnaJ_domain"/>
</dbReference>
<dbReference type="InterPro" id="IPR036869">
    <property type="entry name" value="J_dom_sf"/>
</dbReference>
<dbReference type="Gene3D" id="1.10.287.110">
    <property type="entry name" value="DnaJ domain"/>
    <property type="match status" value="1"/>
</dbReference>
<name>A0A8B6CRV0_MYTGA</name>
<evidence type="ECO:0000259" key="1">
    <source>
        <dbReference type="PROSITE" id="PS50076"/>
    </source>
</evidence>
<dbReference type="PANTHER" id="PTHR46919">
    <property type="entry name" value="ZINC FINGER, C3HC4 TYPE (RING FINGER) FAMILY PROTEIN"/>
    <property type="match status" value="1"/>
</dbReference>
<dbReference type="Pfam" id="PF25794">
    <property type="entry name" value="SACS"/>
    <property type="match status" value="3"/>
</dbReference>
<feature type="domain" description="J" evidence="1">
    <location>
        <begin position="3985"/>
        <end position="4058"/>
    </location>
</feature>
<organism evidence="3 4">
    <name type="scientific">Mytilus galloprovincialis</name>
    <name type="common">Mediterranean mussel</name>
    <dbReference type="NCBI Taxonomy" id="29158"/>
    <lineage>
        <taxon>Eukaryota</taxon>
        <taxon>Metazoa</taxon>
        <taxon>Spiralia</taxon>
        <taxon>Lophotrochozoa</taxon>
        <taxon>Mollusca</taxon>
        <taxon>Bivalvia</taxon>
        <taxon>Autobranchia</taxon>
        <taxon>Pteriomorphia</taxon>
        <taxon>Mytilida</taxon>
        <taxon>Mytiloidea</taxon>
        <taxon>Mytilidae</taxon>
        <taxon>Mytilinae</taxon>
        <taxon>Mytilus</taxon>
    </lineage>
</organism>
<dbReference type="Gene3D" id="3.30.565.10">
    <property type="entry name" value="Histidine kinase-like ATPase, C-terminal domain"/>
    <property type="match status" value="1"/>
</dbReference>
<evidence type="ECO:0000259" key="2">
    <source>
        <dbReference type="PROSITE" id="PS50910"/>
    </source>
</evidence>
<dbReference type="SUPFAM" id="SSF46565">
    <property type="entry name" value="Chaperone J-domain"/>
    <property type="match status" value="1"/>
</dbReference>
<feature type="domain" description="HEPN" evidence="2">
    <location>
        <begin position="4121"/>
        <end position="4232"/>
    </location>
</feature>
<dbReference type="Pfam" id="PF05168">
    <property type="entry name" value="HEPN"/>
    <property type="match status" value="1"/>
</dbReference>
<dbReference type="PROSITE" id="PS50076">
    <property type="entry name" value="DNAJ_2"/>
    <property type="match status" value="1"/>
</dbReference>
<keyword evidence="4" id="KW-1185">Reference proteome</keyword>
<dbReference type="SUPFAM" id="SSF55874">
    <property type="entry name" value="ATPase domain of HSP90 chaperone/DNA topoisomerase II/histidine kinase"/>
    <property type="match status" value="2"/>
</dbReference>
<dbReference type="InterPro" id="IPR058210">
    <property type="entry name" value="SACS/Nov_dom"/>
</dbReference>
<protein>
    <submittedName>
        <fullName evidence="3">Sacsin</fullName>
    </submittedName>
</protein>
<dbReference type="SMART" id="SM00748">
    <property type="entry name" value="HEPN"/>
    <property type="match status" value="1"/>
</dbReference>
<gene>
    <name evidence="3" type="ORF">MGAL_10B029725</name>
</gene>
<sequence length="4241" mass="489364">HVVILSGKKLLIIDPLKSEEKEDDCWSASLKDLSGDDAPHKTLTCFDGKFGFNSKIIFEDEPEYKGTLFWIPLREKSSLISPKVYTNENIDQLFKSFKREAPIIPLFLRHIKNLELSFVKTDIFSYCVELVEENVLEGNKEYEKVIREIEQRKSLPDTTIASVREVVVRTYPHAREDFTKDHWTIVQYLYGSAQMSQSMKLLSRDKGLSLSPCTGIAFCTKSNSVNKPSGHVFCFLPLPLSDRSITGLPVHVNGFFALEHNRCHVKFGCDQDQSDNSLLWNDGLIAEFLPQNYNRIICHFKEMCKKGGNTPDLVETFYKLIPDPDSVDPQWHPLLKSLYDILLKDTSFYTAQNGGKWIKIDESVADIVYSTTQIEHENGLQVLEMLLIECGVNFVKLPENIKTVLKYMDHKPRSITPLLIRDKLRNSTCWQEYEIVQKLLILEFILSDKQYDELHGLNLLPLSDDEYPFSKFSNDTEDIYVLCDESLDLFPGFKRRLVSKTNVPDGAWEKLVEIAEKGLYQLKLVTNEVLPDMFLQIFKLHCKTENGNIFTAETNQVLTRTWIENVWQYIHSRGIEDVRIFKNVPLIPLFEGKKPENVLNGQEQGKSIAVQFFCLEGKYMLTEYENMPTLPAPVQKVILLTGIQLFPPAKTISFYYENVIGKFIKLPTAENVIGCFEFLQSDTLISEVSRKINNICTDKERASFARYLDEHCSAITPCSQDLLKEIQMFYQSDNIQHPEIVSWNDNKFTVNASPFPKGLSYPRSFLLFDCANLLTKFETIEVNKCQLIGEVVPLMLTGTKYKSEDKRKFMIYLKGQPTNVLDVVLIKAMDIDFIPSDDGRYHRVKDLFDPTSGRLKDLFCGKKGVFPDEEFVNQNNLITFLSQLGIKKERDISSKDLIEAAYEVNNVNDSENRRCKAKALISILVDSPDSISKEEFEEIKELKWIPCCRKKPKSYPCKLELYGKEAKFCSPKEVKHFQFVNIIGTIKPLVDVFQSESKVSLFYEWNSQPDVELVIRHLEKMMQVYSKNDNSKYISMSKDIFRFLDQQRKKGLLDINRLQTLNCVPTDIYGFKSAKTVVLKMHCIELQYSLKLEPYIFQLAQELACYHELFHEIGVKSMVDFKMLESVLIQIRDRYHTTTDRNADNFEIMQDRKFTVDILKHIVSMDIDRDLMMGLYVPVMSDDDSLVFDCVKNCTFSEDVRNLNEDTGVVFVHPDISEVASMLGITSLTKRTLEKSTVFIPWGQKEPLTTTIANELESYADGFSIPKELLQNADDAKAKRIGFLYDERENNDLQAKLFDKGMAECQGQALWVYNDAMFQQKDFVNILNIGGKTKLMDNDKIGKFGLGFSSVYNITDVPSFISGDTLVVLDPHLNHLGDAVQNNEPGVRVKITKDIMTIYKNQFKPFEGIFGCKLDTDDDGKFNFKGTLFRFPLRTYTQATRSKIKSTEYRKREMIELLHKLISGAANLLLFTQNVTELVVYHLDGKSSNPELDQQLLYKVAKSNVGSEDEPFLQTVVTRNHLHKGSKQISRIQTIDIKFNLTDKIQLLSTHLKPFSGKQSWIVSWDTGKTSFDLEKRLRKNGAVTIGSVAIPVDSQGKILQLSKVPEGFYSVSHLFCFLPLPQQTSLPLHINGCFMTSRDRRCIVTYNEDDISNENWQWNDALLTDVVQNAYINLASFITSKSLFSNVLEGYWEAWPFSTENDRTISHLVTSFYKNVLERDPVVFYRKTKDTVICCSFSHMLFLEPTFRNVQTIGQIAFESLINFYQGPKTVIDMSVEVFKMFDMANKKIHEKLISKDKFYETYFFPNMTDNYWKSPSRSNQRDILLKFALENQTLHELIKTIECIPVKQSETLRKPSDLVSLTGSVSNMFDINDQCFLRDDFEAYTSTLGEMGMMVDAVTSKVLLERACSLETVKNLNLNEALQRSSSIMKYLNNAIENHQDVTSSLKKIPFLPVMSKPENWPSIIPWKNDTLERDKTFLPPENLFLSEDRFLISAIGFICDHNDHTKVLQLIGIKVVETKDVIEQLKEIGSLNIGINYEIKEMCSRIYCYINKHLGNYPDNLVKRELKHLQNSNIVFIKDKMVSPSKVSINLESDCDPYLFEVDPIFREYTALWNNMHIPRYFDLDIFLNVLQERSNQLMETKMPTADVKSIVNILKNICSLLKREKRELKRTEKDQLFIPDTQCILRSIENICFDDEYKGVLFGENQLNCIHHFVKNEFGIVETLGIKPKRTLHLSRYSNVLPFGQKEKLVARIRGIISAYPRDHSILNELLQNADDAGATEVHFVLDMRHHRTQHVFNDSWKKFQGPALTVYNNSCFSETDLDKIQELGHGSKSDDPTKTGQFGIGFNAVYHLTDVPSFLTRGPSTPEGSTFCVFDPHCTNVLMVDQNSTGLRLDDVNILQQSYQDVYNTYLQNELVSDEGTWFRFPLRTKDMAEKSEISDTIVDENSVTKMFLTMKSNMKKSLLFLTNVRNISLSYIEKDGKKLSGTECAFSQMDSEDSQRKHNFVHNSNFQLKSLQDEKLDLRKFKYMEVRYNVNLHDSTGYDERWLIVETFGFPDIKDVPAEVVKAFNGKEIMLSPKGGAATCIESYNRETKDKKYSEMENGRAFCFLPLPIPTGLPVHINGHFALSSNRTQIFGGLFRDDIRYMWNRCIVDQTLAYAYAGLLKFYQQKIENCKNRHAVKKFFDCFPVFVFAKEDIWKDLTFSTYKSIIRQDLNIFPVIPSFKRHECSIHPLSQQLEQNQNFKIKKWVPLQSTHGMFPAFFDDLQFGTTFLDASEGTTRSTRRCSFYGEQNLREVLIDLGMNIICVPIGISKSINQSCSRRVHIREPYKELKKTKMNKSLPEKKIENIDKNQRKHCICSKSVTPIVVIDFLKSWNSRASDKCAISVCSGKLLDDTPVRDIGRLMSVLEFCLMGNIKSIDELEGAPLLVRNDNSLTAFCTENNLILSKYCELFPRSADKFVHQSVWQILMAFKESFKQLEITSFSKLLPYTLERSIYENVKPIDWISSENKLDEKWLTMLWEFLNTQDNIINVLKNWCLLPCLWFNKENKLVSFQMAYCLFHEERVEVSKDNLNKIMVKLKIPTPNTEICGTKHLSDIVATVFKPSKFVDCLHFHRKTVLWKNLTRDECDQLLTYFNNSTDSLDFLTLSKLKTLFLFTTVSENIVQLDDTQKVFVVKSSDCMTVFDGIDDLCIAKKTILIKHNSSHEKLYGKIGCILCYETKKKKNKSSKFKHPLLGLYKQFILPNFCHLNPEAHTPHLTFIRYELLSFEEIKVELPNLEFVPTKSFSRYQKACAFYSPHNSLLRELCNDSELPSAPFSESDWKEFMEYAGMKCTVSLQMVINFAKTIQQNGNSTCSERQSKLLIEHLFSLSNLENDTYLLSTISQINFITPCTVPDEYRSICIPKSDERLMSFQDSITPGYIDLCWTMEVLLPEYAVPTNGLILKHLNVKEQPDLKCVVSHIHKVCESFQRYGIQKKNKSFIKDLMETFYKYLSKLPELSMTEAKVMLEHTAIIYFVEHGRFLPASSVVVHLQKEFEIPPYMLKCSDCYGDYFHLFETLGATDNVSIHQYTNILATMKNKAQEKPLTVHELKSFECAFEALLYCLENYTSKDADKDSEMHLYLLNEKNVLKLASNLTINDRNVFRLRIGNVKQFDFMCDLKPLKLGFNPVARLLRLPENSRPKTITQSVKEKVVSTDSITPSDVAAKLERFLTGDLFSYAILRLMKTFQINKNMKIRESEFKQVTDQLKKLRVRALVTLKTVLVYKKEDCKGSIINKTVFYAQEENVMYVEYQKNLTESWLSRNIIWISDGIQEIAFKKIYISDIQAIIPFLELSRTELEEELNKLGFVDADYKFEGISWFPLPGTPVQEEFLGFLSSEFDSFEAGDYAVYEVFDNTGDDINDVVSVYIYVKIVEQLKDDLETFPLYVINTGDEVELKIRSHRLYNVIRPELNTSADIQLYTRSQVEQTIDQKEQIFQTVEIFLVHAWRLGPDEFKNVVRRLVLRWHPDKNENSSFCGEVFKHLTNFATRLQSGEIDVSKIDVRRNYENGQWEEYLRNATCLGDDVDGASKGYTFDIHGFANRVGTKRPRDCQHHGSSFQNPQPHMGRIWIKQARFDMSAAQLSLTTATERTYNWVCVQSHQAAEKALKAAQIVEDSSKVGNDHFLTKYITFRNPTLRDASKKLENLVVNYSRMRYPRITSYPLAPSELYTKEQAEESVRLAAVIVDSVEDQFF</sequence>
<dbReference type="SUPFAM" id="SSF81593">
    <property type="entry name" value="Nucleotidyltransferase substrate binding subunit/domain"/>
    <property type="match status" value="1"/>
</dbReference>
<dbReference type="PANTHER" id="PTHR46919:SF2">
    <property type="entry name" value="SACSIN"/>
    <property type="match status" value="1"/>
</dbReference>
<dbReference type="EMBL" id="UYJE01002120">
    <property type="protein sequence ID" value="VDI08007.1"/>
    <property type="molecule type" value="Genomic_DNA"/>
</dbReference>
<dbReference type="Proteomes" id="UP000596742">
    <property type="component" value="Unassembled WGS sequence"/>
</dbReference>
<proteinExistence type="predicted"/>
<dbReference type="NCBIfam" id="NF047352">
    <property type="entry name" value="P_loop_sacsin"/>
    <property type="match status" value="2"/>
</dbReference>
<dbReference type="OrthoDB" id="1262810at2759"/>
<dbReference type="InterPro" id="IPR007842">
    <property type="entry name" value="HEPN_dom"/>
</dbReference>
<feature type="non-terminal residue" evidence="3">
    <location>
        <position position="1"/>
    </location>
</feature>
<accession>A0A8B6CRV0</accession>
<evidence type="ECO:0000313" key="4">
    <source>
        <dbReference type="Proteomes" id="UP000596742"/>
    </source>
</evidence>
<dbReference type="InterPro" id="IPR036890">
    <property type="entry name" value="HATPase_C_sf"/>
</dbReference>
<comment type="caution">
    <text evidence="3">The sequence shown here is derived from an EMBL/GenBank/DDBJ whole genome shotgun (WGS) entry which is preliminary data.</text>
</comment>
<evidence type="ECO:0000313" key="3">
    <source>
        <dbReference type="EMBL" id="VDI08007.1"/>
    </source>
</evidence>
<dbReference type="PROSITE" id="PS50910">
    <property type="entry name" value="HEPN"/>
    <property type="match status" value="1"/>
</dbReference>
<reference evidence="3" key="1">
    <citation type="submission" date="2018-11" db="EMBL/GenBank/DDBJ databases">
        <authorList>
            <person name="Alioto T."/>
            <person name="Alioto T."/>
        </authorList>
    </citation>
    <scope>NUCLEOTIDE SEQUENCE</scope>
</reference>
<dbReference type="Gene3D" id="1.20.120.330">
    <property type="entry name" value="Nucleotidyltransferases domain 2"/>
    <property type="match status" value="1"/>
</dbReference>